<proteinExistence type="inferred from homology"/>
<evidence type="ECO:0000256" key="3">
    <source>
        <dbReference type="ARBA" id="ARBA00022544"/>
    </source>
</evidence>
<gene>
    <name evidence="10" type="ORF">MKY91_10630</name>
</gene>
<dbReference type="NCBIfam" id="TIGR02887">
    <property type="entry name" value="spore_ger_x_C"/>
    <property type="match status" value="1"/>
</dbReference>
<feature type="domain" description="Spore germination protein N-terminal" evidence="9">
    <location>
        <begin position="22"/>
        <end position="193"/>
    </location>
</feature>
<evidence type="ECO:0000256" key="1">
    <source>
        <dbReference type="ARBA" id="ARBA00004635"/>
    </source>
</evidence>
<organism evidence="10 11">
    <name type="scientific">Alkalicoccobacillus gibsonii</name>
    <dbReference type="NCBI Taxonomy" id="79881"/>
    <lineage>
        <taxon>Bacteria</taxon>
        <taxon>Bacillati</taxon>
        <taxon>Bacillota</taxon>
        <taxon>Bacilli</taxon>
        <taxon>Bacillales</taxon>
        <taxon>Bacillaceae</taxon>
        <taxon>Alkalicoccobacillus</taxon>
    </lineage>
</organism>
<evidence type="ECO:0000256" key="4">
    <source>
        <dbReference type="ARBA" id="ARBA00022729"/>
    </source>
</evidence>
<keyword evidence="3" id="KW-0309">Germination</keyword>
<dbReference type="Gene3D" id="6.20.190.10">
    <property type="entry name" value="Nutrient germinant receptor protein C, domain 1"/>
    <property type="match status" value="1"/>
</dbReference>
<dbReference type="Gene3D" id="3.30.300.210">
    <property type="entry name" value="Nutrient germinant receptor protein C, domain 3"/>
    <property type="match status" value="1"/>
</dbReference>
<keyword evidence="6" id="KW-0564">Palmitate</keyword>
<dbReference type="Proteomes" id="UP001418796">
    <property type="component" value="Unassembled WGS sequence"/>
</dbReference>
<dbReference type="InterPro" id="IPR046953">
    <property type="entry name" value="Spore_GerAC-like_C"/>
</dbReference>
<dbReference type="InterPro" id="IPR008844">
    <property type="entry name" value="Spore_GerAC-like"/>
</dbReference>
<reference evidence="10 11" key="1">
    <citation type="submission" date="2024-03" db="EMBL/GenBank/DDBJ databases">
        <title>Bacilli Hybrid Assemblies.</title>
        <authorList>
            <person name="Kovac J."/>
        </authorList>
    </citation>
    <scope>NUCLEOTIDE SEQUENCE [LARGE SCALE GENOMIC DNA]</scope>
    <source>
        <strain evidence="10 11">FSL R7-0666</strain>
    </source>
</reference>
<evidence type="ECO:0000256" key="2">
    <source>
        <dbReference type="ARBA" id="ARBA00007886"/>
    </source>
</evidence>
<evidence type="ECO:0000313" key="11">
    <source>
        <dbReference type="Proteomes" id="UP001418796"/>
    </source>
</evidence>
<comment type="similarity">
    <text evidence="2">Belongs to the GerABKC lipoprotein family.</text>
</comment>
<evidence type="ECO:0000313" key="10">
    <source>
        <dbReference type="EMBL" id="MEN0643600.1"/>
    </source>
</evidence>
<dbReference type="PANTHER" id="PTHR35789:SF1">
    <property type="entry name" value="SPORE GERMINATION PROTEIN B3"/>
    <property type="match status" value="1"/>
</dbReference>
<evidence type="ECO:0000256" key="6">
    <source>
        <dbReference type="ARBA" id="ARBA00023139"/>
    </source>
</evidence>
<dbReference type="PROSITE" id="PS51257">
    <property type="entry name" value="PROKAR_LIPOPROTEIN"/>
    <property type="match status" value="1"/>
</dbReference>
<protein>
    <submittedName>
        <fullName evidence="10">Ger(X)C family spore germination protein</fullName>
    </submittedName>
</protein>
<dbReference type="InterPro" id="IPR057336">
    <property type="entry name" value="GerAC_N"/>
</dbReference>
<name>A0ABU9VI63_9BACI</name>
<evidence type="ECO:0000256" key="5">
    <source>
        <dbReference type="ARBA" id="ARBA00023136"/>
    </source>
</evidence>
<sequence length="380" mass="42623">MKHLKSLCSLIGLSILLTGCWDSRSIEDISLVIGVGIDLEEESENISLGHQIIVPPSNGGDSSQGSPFKNIYTSGKTVHGAIRNLALRDDPVYSDHQRILLIHNNVLKKYTLDEVINQLVKDDKTRRSLYVFTTNESIKKIFSTTDSDEIPSNQLYSLIENRGRSTKILPAVSLGKVSSNLQKKASFVLQNVEVINNQVALAGGAVILNGHISDQDLSVDDIATLNWLTGSIEGGVISTEKDSMPLAFEILGDVKVQVKSEYKNDRMYFTIHSEAQGRISEDWNEEEDSFKEDYSADRGRIIKDEVEDRVLDFIHMLQTEVKSDVAGLSEYVKVQQPDFWTEHKNEWNRYFTEAEISFNVSVTVEDFGTKGSIKKRISDM</sequence>
<evidence type="ECO:0000256" key="7">
    <source>
        <dbReference type="ARBA" id="ARBA00023288"/>
    </source>
</evidence>
<evidence type="ECO:0000259" key="9">
    <source>
        <dbReference type="Pfam" id="PF25198"/>
    </source>
</evidence>
<comment type="caution">
    <text evidence="10">The sequence shown here is derived from an EMBL/GenBank/DDBJ whole genome shotgun (WGS) entry which is preliminary data.</text>
</comment>
<dbReference type="Pfam" id="PF25198">
    <property type="entry name" value="Spore_GerAC_N"/>
    <property type="match status" value="1"/>
</dbReference>
<dbReference type="Pfam" id="PF05504">
    <property type="entry name" value="Spore_GerAC"/>
    <property type="match status" value="1"/>
</dbReference>
<dbReference type="RefSeq" id="WP_343130498.1">
    <property type="nucleotide sequence ID" value="NZ_JBCITK010000001.1"/>
</dbReference>
<comment type="subcellular location">
    <subcellularLocation>
        <location evidence="1">Membrane</location>
        <topology evidence="1">Lipid-anchor</topology>
    </subcellularLocation>
</comment>
<evidence type="ECO:0000259" key="8">
    <source>
        <dbReference type="Pfam" id="PF05504"/>
    </source>
</evidence>
<dbReference type="InterPro" id="IPR038501">
    <property type="entry name" value="Spore_GerAC_C_sf"/>
</dbReference>
<dbReference type="EMBL" id="JBCITK010000001">
    <property type="protein sequence ID" value="MEN0643600.1"/>
    <property type="molecule type" value="Genomic_DNA"/>
</dbReference>
<feature type="domain" description="Spore germination GerAC-like C-terminal" evidence="8">
    <location>
        <begin position="203"/>
        <end position="368"/>
    </location>
</feature>
<dbReference type="PANTHER" id="PTHR35789">
    <property type="entry name" value="SPORE GERMINATION PROTEIN B3"/>
    <property type="match status" value="1"/>
</dbReference>
<keyword evidence="7" id="KW-0449">Lipoprotein</keyword>
<keyword evidence="4" id="KW-0732">Signal</keyword>
<accession>A0ABU9VI63</accession>
<keyword evidence="11" id="KW-1185">Reference proteome</keyword>
<keyword evidence="5" id="KW-0472">Membrane</keyword>